<dbReference type="GO" id="GO:0042158">
    <property type="term" value="P:lipoprotein biosynthetic process"/>
    <property type="evidence" value="ECO:0007669"/>
    <property type="project" value="UniProtKB-UniRule"/>
</dbReference>
<feature type="transmembrane region" description="Helical" evidence="8">
    <location>
        <begin position="89"/>
        <end position="111"/>
    </location>
</feature>
<keyword evidence="5 8" id="KW-1133">Transmembrane helix</keyword>
<evidence type="ECO:0000256" key="7">
    <source>
        <dbReference type="ARBA" id="ARBA00023315"/>
    </source>
</evidence>
<feature type="transmembrane region" description="Helical" evidence="8">
    <location>
        <begin position="156"/>
        <end position="180"/>
    </location>
</feature>
<gene>
    <name evidence="11" type="primary">lnt_2</name>
    <name evidence="8" type="synonym">lnt</name>
    <name evidence="11" type="ORF">EHYA_10247</name>
</gene>
<keyword evidence="2 8" id="KW-1003">Cell membrane</keyword>
<dbReference type="PANTHER" id="PTHR38686">
    <property type="entry name" value="APOLIPOPROTEIN N-ACYLTRANSFERASE"/>
    <property type="match status" value="1"/>
</dbReference>
<feature type="compositionally biased region" description="Low complexity" evidence="9">
    <location>
        <begin position="516"/>
        <end position="552"/>
    </location>
</feature>
<dbReference type="EMBL" id="BIFH01000065">
    <property type="protein sequence ID" value="GCE02470.1"/>
    <property type="molecule type" value="Genomic_DNA"/>
</dbReference>
<comment type="function">
    <text evidence="8">Catalyzes the phospholipid dependent N-acylation of the N-terminal cysteine of apolipoprotein, the last step in lipoprotein maturation.</text>
</comment>
<evidence type="ECO:0000256" key="4">
    <source>
        <dbReference type="ARBA" id="ARBA00022692"/>
    </source>
</evidence>
<keyword evidence="3 8" id="KW-0808">Transferase</keyword>
<dbReference type="SUPFAM" id="SSF56317">
    <property type="entry name" value="Carbon-nitrogen hydrolase"/>
    <property type="match status" value="1"/>
</dbReference>
<proteinExistence type="inferred from homology"/>
<feature type="transmembrane region" description="Helical" evidence="8">
    <location>
        <begin position="192"/>
        <end position="210"/>
    </location>
</feature>
<evidence type="ECO:0000256" key="2">
    <source>
        <dbReference type="ARBA" id="ARBA00022475"/>
    </source>
</evidence>
<dbReference type="UniPathway" id="UPA00666"/>
<dbReference type="EC" id="2.3.1.269" evidence="8"/>
<dbReference type="GO" id="GO:0005886">
    <property type="term" value="C:plasma membrane"/>
    <property type="evidence" value="ECO:0007669"/>
    <property type="project" value="UniProtKB-SubCell"/>
</dbReference>
<dbReference type="NCBIfam" id="TIGR00546">
    <property type="entry name" value="lnt"/>
    <property type="match status" value="1"/>
</dbReference>
<name>A0A401Z6I2_9ACTN</name>
<dbReference type="Pfam" id="PF20154">
    <property type="entry name" value="LNT_N"/>
    <property type="match status" value="1"/>
</dbReference>
<dbReference type="PANTHER" id="PTHR38686:SF1">
    <property type="entry name" value="APOLIPOPROTEIN N-ACYLTRANSFERASE"/>
    <property type="match status" value="1"/>
</dbReference>
<comment type="pathway">
    <text evidence="8">Protein modification; lipoprotein biosynthesis (N-acyl transfer).</text>
</comment>
<feature type="transmembrane region" description="Helical" evidence="8">
    <location>
        <begin position="63"/>
        <end position="83"/>
    </location>
</feature>
<dbReference type="CDD" id="cd07571">
    <property type="entry name" value="ALP_N-acyl_transferase"/>
    <property type="match status" value="1"/>
</dbReference>
<feature type="domain" description="CN hydrolase" evidence="10">
    <location>
        <begin position="219"/>
        <end position="475"/>
    </location>
</feature>
<organism evidence="11 12">
    <name type="scientific">Embleya hyalina</name>
    <dbReference type="NCBI Taxonomy" id="516124"/>
    <lineage>
        <taxon>Bacteria</taxon>
        <taxon>Bacillati</taxon>
        <taxon>Actinomycetota</taxon>
        <taxon>Actinomycetes</taxon>
        <taxon>Kitasatosporales</taxon>
        <taxon>Streptomycetaceae</taxon>
        <taxon>Embleya</taxon>
    </lineage>
</organism>
<accession>A0A401Z6I2</accession>
<comment type="caution">
    <text evidence="11">The sequence shown here is derived from an EMBL/GenBank/DDBJ whole genome shotgun (WGS) entry which is preliminary data.</text>
</comment>
<dbReference type="AlphaFoldDB" id="A0A401Z6I2"/>
<dbReference type="HAMAP" id="MF_01148">
    <property type="entry name" value="Lnt"/>
    <property type="match status" value="1"/>
</dbReference>
<evidence type="ECO:0000256" key="6">
    <source>
        <dbReference type="ARBA" id="ARBA00023136"/>
    </source>
</evidence>
<keyword evidence="7 8" id="KW-0012">Acyltransferase</keyword>
<dbReference type="RefSeq" id="WP_246127460.1">
    <property type="nucleotide sequence ID" value="NZ_BIFH01000065.1"/>
</dbReference>
<comment type="catalytic activity">
    <reaction evidence="8">
        <text>N-terminal S-1,2-diacyl-sn-glyceryl-L-cysteinyl-[lipoprotein] + a glycerophospholipid = N-acyl-S-1,2-diacyl-sn-glyceryl-L-cysteinyl-[lipoprotein] + a 2-acyl-sn-glycero-3-phospholipid + H(+)</text>
        <dbReference type="Rhea" id="RHEA:48228"/>
        <dbReference type="Rhea" id="RHEA-COMP:14681"/>
        <dbReference type="Rhea" id="RHEA-COMP:14684"/>
        <dbReference type="ChEBI" id="CHEBI:15378"/>
        <dbReference type="ChEBI" id="CHEBI:136912"/>
        <dbReference type="ChEBI" id="CHEBI:140656"/>
        <dbReference type="ChEBI" id="CHEBI:140657"/>
        <dbReference type="ChEBI" id="CHEBI:140660"/>
        <dbReference type="EC" id="2.3.1.269"/>
    </reaction>
</comment>
<dbReference type="Pfam" id="PF00795">
    <property type="entry name" value="CN_hydrolase"/>
    <property type="match status" value="1"/>
</dbReference>
<dbReference type="InterPro" id="IPR036526">
    <property type="entry name" value="C-N_Hydrolase_sf"/>
</dbReference>
<dbReference type="Gene3D" id="3.60.110.10">
    <property type="entry name" value="Carbon-nitrogen hydrolase"/>
    <property type="match status" value="1"/>
</dbReference>
<evidence type="ECO:0000256" key="5">
    <source>
        <dbReference type="ARBA" id="ARBA00022989"/>
    </source>
</evidence>
<evidence type="ECO:0000256" key="8">
    <source>
        <dbReference type="HAMAP-Rule" id="MF_01148"/>
    </source>
</evidence>
<dbReference type="Proteomes" id="UP000286931">
    <property type="component" value="Unassembled WGS sequence"/>
</dbReference>
<evidence type="ECO:0000259" key="10">
    <source>
        <dbReference type="PROSITE" id="PS50263"/>
    </source>
</evidence>
<dbReference type="PROSITE" id="PS50263">
    <property type="entry name" value="CN_HYDROLASE"/>
    <property type="match status" value="1"/>
</dbReference>
<comment type="similarity">
    <text evidence="8">Belongs to the CN hydrolase family. Apolipoprotein N-acyltransferase subfamily.</text>
</comment>
<keyword evidence="12" id="KW-1185">Reference proteome</keyword>
<keyword evidence="11" id="KW-0449">Lipoprotein</keyword>
<dbReference type="InterPro" id="IPR045378">
    <property type="entry name" value="LNT_N"/>
</dbReference>
<comment type="subcellular location">
    <subcellularLocation>
        <location evidence="1 8">Cell membrane</location>
        <topology evidence="1 8">Multi-pass membrane protein</topology>
    </subcellularLocation>
</comment>
<reference evidence="11 12" key="1">
    <citation type="submission" date="2018-12" db="EMBL/GenBank/DDBJ databases">
        <title>Draft genome sequence of Embleya hyalina NBRC 13850T.</title>
        <authorList>
            <person name="Komaki H."/>
            <person name="Hosoyama A."/>
            <person name="Kimura A."/>
            <person name="Ichikawa N."/>
            <person name="Tamura T."/>
        </authorList>
    </citation>
    <scope>NUCLEOTIDE SEQUENCE [LARGE SCALE GENOMIC DNA]</scope>
    <source>
        <strain evidence="11 12">NBRC 13850</strain>
    </source>
</reference>
<feature type="region of interest" description="Disordered" evidence="9">
    <location>
        <begin position="507"/>
        <end position="559"/>
    </location>
</feature>
<dbReference type="GO" id="GO:0016410">
    <property type="term" value="F:N-acyltransferase activity"/>
    <property type="evidence" value="ECO:0007669"/>
    <property type="project" value="UniProtKB-UniRule"/>
</dbReference>
<sequence length="559" mass="58722">MTAVVVQVRGRVQRRLRTWAGAIMAASGGLLLALAFPPVGLWPAAAVGPALLLAAIRHRRAKVAFRLGTLFGLTFFVPLLWWLTNLGVLPWLALSVAQALLLGLLCCVVPTFARLPGWPLWAACWWVTTEAVRSRVPLGGFPWGRLGFSQADAPTLGWASVAGAPGVSAVVALTAAFLAALLTAPRAHRVRFGAGLVVAGALASSGVFLLPSTHGDRTAKVAVVQGNVPRARNMEEQARVQQVAENHIAATRELARDIKLGKAPQPDLVLWPENATDRDPRTDVGLREGISLAAREVGAPIVVGAILDASHDRIRNTSLLWFPDTGPGRYYAKQQLVPFGEYIPLRDLIGGLGDLQLIPRDFVAGSGPVRLDVGPIHLASSICYEVAYDGQVRGAVRTGANLLAVPTNNATYMRNGSLAEPKQQLAMSRLRAVEHGRSVLVASTTGISAVIAPDGTIVKSSDPWTRTVLNATVPLRSETTLATRLGELPEGGLVLIAVAAMAEGIRRTRRDRRDGSPAAATAGDDAPPTDAGADSATAPAADTASVPSAVAPEGASGER</sequence>
<comment type="caution">
    <text evidence="8">Lacks conserved residue(s) required for the propagation of feature annotation.</text>
</comment>
<evidence type="ECO:0000256" key="3">
    <source>
        <dbReference type="ARBA" id="ARBA00022679"/>
    </source>
</evidence>
<protein>
    <recommendedName>
        <fullName evidence="8">Apolipoprotein N-acyltransferase</fullName>
        <shortName evidence="8">ALP N-acyltransferase</shortName>
        <ecNumber evidence="8">2.3.1.269</ecNumber>
    </recommendedName>
</protein>
<keyword evidence="4 8" id="KW-0812">Transmembrane</keyword>
<dbReference type="InterPro" id="IPR003010">
    <property type="entry name" value="C-N_Hydrolase"/>
</dbReference>
<evidence type="ECO:0000313" key="11">
    <source>
        <dbReference type="EMBL" id="GCE02470.1"/>
    </source>
</evidence>
<evidence type="ECO:0000313" key="12">
    <source>
        <dbReference type="Proteomes" id="UP000286931"/>
    </source>
</evidence>
<feature type="transmembrane region" description="Helical" evidence="8">
    <location>
        <begin position="16"/>
        <end position="34"/>
    </location>
</feature>
<keyword evidence="6 8" id="KW-0472">Membrane</keyword>
<evidence type="ECO:0000256" key="1">
    <source>
        <dbReference type="ARBA" id="ARBA00004651"/>
    </source>
</evidence>
<evidence type="ECO:0000256" key="9">
    <source>
        <dbReference type="SAM" id="MobiDB-lite"/>
    </source>
</evidence>
<dbReference type="InterPro" id="IPR004563">
    <property type="entry name" value="Apolipo_AcylTrfase"/>
</dbReference>